<dbReference type="Pfam" id="PF10604">
    <property type="entry name" value="Polyketide_cyc2"/>
    <property type="match status" value="1"/>
</dbReference>
<evidence type="ECO:0000313" key="1">
    <source>
        <dbReference type="EMBL" id="TCO65786.1"/>
    </source>
</evidence>
<accession>A0A4R2K744</accession>
<dbReference type="InterPro" id="IPR023393">
    <property type="entry name" value="START-like_dom_sf"/>
</dbReference>
<dbReference type="Proteomes" id="UP000295680">
    <property type="component" value="Unassembled WGS sequence"/>
</dbReference>
<dbReference type="OrthoDB" id="3681637at2"/>
<dbReference type="CDD" id="cd07812">
    <property type="entry name" value="SRPBCC"/>
    <property type="match status" value="1"/>
</dbReference>
<dbReference type="Gene3D" id="3.30.530.20">
    <property type="match status" value="1"/>
</dbReference>
<dbReference type="AlphaFoldDB" id="A0A4R2K744"/>
<comment type="caution">
    <text evidence="1">The sequence shown here is derived from an EMBL/GenBank/DDBJ whole genome shotgun (WGS) entry which is preliminary data.</text>
</comment>
<sequence>MASVNVSVELPAGPEKVWSAMADLARFEEWLTIHQGWRGSLPDVLAVGSRMTEIVSVMGMANKIEWTVDAYDPPRSLRISGTGMAGVRVSFTLSVEPLGDKAKATIDAEFSGQMVVGPIGAAVEKNSRGELEKSLAKLTELVA</sequence>
<organism evidence="1 2">
    <name type="scientific">Actinocrispum wychmicini</name>
    <dbReference type="NCBI Taxonomy" id="1213861"/>
    <lineage>
        <taxon>Bacteria</taxon>
        <taxon>Bacillati</taxon>
        <taxon>Actinomycetota</taxon>
        <taxon>Actinomycetes</taxon>
        <taxon>Pseudonocardiales</taxon>
        <taxon>Pseudonocardiaceae</taxon>
        <taxon>Actinocrispum</taxon>
    </lineage>
</organism>
<evidence type="ECO:0000313" key="2">
    <source>
        <dbReference type="Proteomes" id="UP000295680"/>
    </source>
</evidence>
<dbReference type="RefSeq" id="WP_132112428.1">
    <property type="nucleotide sequence ID" value="NZ_SLWS01000001.1"/>
</dbReference>
<reference evidence="1 2" key="1">
    <citation type="submission" date="2019-03" db="EMBL/GenBank/DDBJ databases">
        <title>Genomic Encyclopedia of Type Strains, Phase IV (KMG-IV): sequencing the most valuable type-strain genomes for metagenomic binning, comparative biology and taxonomic classification.</title>
        <authorList>
            <person name="Goeker M."/>
        </authorList>
    </citation>
    <scope>NUCLEOTIDE SEQUENCE [LARGE SCALE GENOMIC DNA]</scope>
    <source>
        <strain evidence="1 2">DSM 45934</strain>
    </source>
</reference>
<dbReference type="SUPFAM" id="SSF55961">
    <property type="entry name" value="Bet v1-like"/>
    <property type="match status" value="1"/>
</dbReference>
<name>A0A4R2K744_9PSEU</name>
<proteinExistence type="predicted"/>
<gene>
    <name evidence="1" type="ORF">EV192_1011578</name>
</gene>
<dbReference type="EMBL" id="SLWS01000001">
    <property type="protein sequence ID" value="TCO65786.1"/>
    <property type="molecule type" value="Genomic_DNA"/>
</dbReference>
<protein>
    <submittedName>
        <fullName evidence="1">Polyketide cyclase/dehydrase/lipid transport protein</fullName>
    </submittedName>
</protein>
<keyword evidence="2" id="KW-1185">Reference proteome</keyword>
<dbReference type="InterPro" id="IPR019587">
    <property type="entry name" value="Polyketide_cyclase/dehydratase"/>
</dbReference>